<dbReference type="PIRSF" id="PIRSF028784">
    <property type="entry name" value="MrpF"/>
    <property type="match status" value="1"/>
</dbReference>
<feature type="transmembrane region" description="Helical" evidence="9">
    <location>
        <begin position="61"/>
        <end position="84"/>
    </location>
</feature>
<organism evidence="10 11">
    <name type="scientific">Pontibaca methylaminivorans</name>
    <dbReference type="NCBI Taxonomy" id="515897"/>
    <lineage>
        <taxon>Bacteria</taxon>
        <taxon>Pseudomonadati</taxon>
        <taxon>Pseudomonadota</taxon>
        <taxon>Alphaproteobacteria</taxon>
        <taxon>Rhodobacterales</taxon>
        <taxon>Roseobacteraceae</taxon>
        <taxon>Pontibaca</taxon>
    </lineage>
</organism>
<evidence type="ECO:0000256" key="9">
    <source>
        <dbReference type="SAM" id="Phobius"/>
    </source>
</evidence>
<keyword evidence="6 9" id="KW-1133">Transmembrane helix</keyword>
<comment type="subcellular location">
    <subcellularLocation>
        <location evidence="1 8">Cell membrane</location>
        <topology evidence="1 8">Multi-pass membrane protein</topology>
    </subcellularLocation>
</comment>
<dbReference type="Proteomes" id="UP000192455">
    <property type="component" value="Unassembled WGS sequence"/>
</dbReference>
<evidence type="ECO:0000256" key="8">
    <source>
        <dbReference type="PIRNR" id="PIRNR028784"/>
    </source>
</evidence>
<feature type="transmembrane region" description="Helical" evidence="9">
    <location>
        <begin position="35"/>
        <end position="55"/>
    </location>
</feature>
<dbReference type="STRING" id="515897.SAMN05421849_1732"/>
<dbReference type="Pfam" id="PF04066">
    <property type="entry name" value="MrpF_PhaF"/>
    <property type="match status" value="1"/>
</dbReference>
<protein>
    <submittedName>
        <fullName evidence="10">Multisubunit potassium/proton antiporter, PhaF subunit</fullName>
    </submittedName>
</protein>
<evidence type="ECO:0000256" key="7">
    <source>
        <dbReference type="ARBA" id="ARBA00023136"/>
    </source>
</evidence>
<keyword evidence="3 8" id="KW-0813">Transport</keyword>
<keyword evidence="5 9" id="KW-0812">Transmembrane</keyword>
<keyword evidence="11" id="KW-1185">Reference proteome</keyword>
<dbReference type="PANTHER" id="PTHR34702">
    <property type="entry name" value="NA(+)/H(+) ANTIPORTER SUBUNIT F1"/>
    <property type="match status" value="1"/>
</dbReference>
<accession>A0A1R3WXY0</accession>
<gene>
    <name evidence="10" type="ORF">SAMN05421849_1732</name>
</gene>
<evidence type="ECO:0000313" key="10">
    <source>
        <dbReference type="EMBL" id="SIT82583.1"/>
    </source>
</evidence>
<evidence type="ECO:0000256" key="4">
    <source>
        <dbReference type="ARBA" id="ARBA00022475"/>
    </source>
</evidence>
<evidence type="ECO:0000313" key="11">
    <source>
        <dbReference type="Proteomes" id="UP000192455"/>
    </source>
</evidence>
<comment type="similarity">
    <text evidence="2 8">Belongs to the CPA3 antiporters (TC 2.A.63) subunit F family.</text>
</comment>
<dbReference type="PANTHER" id="PTHR34702:SF1">
    <property type="entry name" value="NA(+)_H(+) ANTIPORTER SUBUNIT F"/>
    <property type="match status" value="1"/>
</dbReference>
<dbReference type="InterPro" id="IPR007208">
    <property type="entry name" value="MrpF/PhaF-like"/>
</dbReference>
<reference evidence="10 11" key="1">
    <citation type="submission" date="2017-01" db="EMBL/GenBank/DDBJ databases">
        <authorList>
            <person name="Mah S.A."/>
            <person name="Swanson W.J."/>
            <person name="Moy G.W."/>
            <person name="Vacquier V.D."/>
        </authorList>
    </citation>
    <scope>NUCLEOTIDE SEQUENCE [LARGE SCALE GENOMIC DNA]</scope>
    <source>
        <strain evidence="10 11">DSM 21219</strain>
    </source>
</reference>
<dbReference type="GO" id="GO:0015385">
    <property type="term" value="F:sodium:proton antiporter activity"/>
    <property type="evidence" value="ECO:0007669"/>
    <property type="project" value="TreeGrafter"/>
</dbReference>
<sequence length="90" mass="9874">MILTLAIWFNLLCFGAALLITLFRVLTAPGLSDRILALDTMVINVIALLLLYGMLVGSAIYFESALIFAMLGFVSTVAYARYVLRGNIIE</sequence>
<feature type="transmembrane region" description="Helical" evidence="9">
    <location>
        <begin position="6"/>
        <end position="23"/>
    </location>
</feature>
<keyword evidence="4 8" id="KW-1003">Cell membrane</keyword>
<dbReference type="GO" id="GO:0005886">
    <property type="term" value="C:plasma membrane"/>
    <property type="evidence" value="ECO:0007669"/>
    <property type="project" value="UniProtKB-SubCell"/>
</dbReference>
<dbReference type="EMBL" id="FTPS01000001">
    <property type="protein sequence ID" value="SIT82583.1"/>
    <property type="molecule type" value="Genomic_DNA"/>
</dbReference>
<evidence type="ECO:0000256" key="2">
    <source>
        <dbReference type="ARBA" id="ARBA00009212"/>
    </source>
</evidence>
<dbReference type="OrthoDB" id="9800226at2"/>
<name>A0A1R3WXY0_9RHOB</name>
<evidence type="ECO:0000256" key="3">
    <source>
        <dbReference type="ARBA" id="ARBA00022448"/>
    </source>
</evidence>
<dbReference type="NCBIfam" id="NF004812">
    <property type="entry name" value="PRK06161.1"/>
    <property type="match status" value="1"/>
</dbReference>
<proteinExistence type="inferred from homology"/>
<dbReference type="AlphaFoldDB" id="A0A1R3WXY0"/>
<keyword evidence="8" id="KW-0050">Antiport</keyword>
<evidence type="ECO:0000256" key="6">
    <source>
        <dbReference type="ARBA" id="ARBA00022989"/>
    </source>
</evidence>
<keyword evidence="8" id="KW-0406">Ion transport</keyword>
<evidence type="ECO:0000256" key="1">
    <source>
        <dbReference type="ARBA" id="ARBA00004651"/>
    </source>
</evidence>
<evidence type="ECO:0000256" key="5">
    <source>
        <dbReference type="ARBA" id="ARBA00022692"/>
    </source>
</evidence>
<keyword evidence="7 8" id="KW-0472">Membrane</keyword>